<dbReference type="Pfam" id="PF03221">
    <property type="entry name" value="HTH_Tnp_Tc5"/>
    <property type="match status" value="1"/>
</dbReference>
<dbReference type="PROSITE" id="PS51253">
    <property type="entry name" value="HTH_CENPB"/>
    <property type="match status" value="1"/>
</dbReference>
<dbReference type="SUPFAM" id="SSF46689">
    <property type="entry name" value="Homeodomain-like"/>
    <property type="match status" value="1"/>
</dbReference>
<evidence type="ECO:0000256" key="1">
    <source>
        <dbReference type="ARBA" id="ARBA00023125"/>
    </source>
</evidence>
<gene>
    <name evidence="3" type="ORF">PR001_g19288</name>
</gene>
<dbReference type="AlphaFoldDB" id="A0A6A3JZ30"/>
<protein>
    <recommendedName>
        <fullName evidence="2">HTH CENPB-type domain-containing protein</fullName>
    </recommendedName>
</protein>
<evidence type="ECO:0000259" key="2">
    <source>
        <dbReference type="PROSITE" id="PS51253"/>
    </source>
</evidence>
<dbReference type="InterPro" id="IPR009057">
    <property type="entry name" value="Homeodomain-like_sf"/>
</dbReference>
<evidence type="ECO:0000313" key="4">
    <source>
        <dbReference type="Proteomes" id="UP000429607"/>
    </source>
</evidence>
<keyword evidence="1" id="KW-0238">DNA-binding</keyword>
<dbReference type="GO" id="GO:0003677">
    <property type="term" value="F:DNA binding"/>
    <property type="evidence" value="ECO:0007669"/>
    <property type="project" value="UniProtKB-KW"/>
</dbReference>
<proteinExistence type="predicted"/>
<reference evidence="3 4" key="1">
    <citation type="submission" date="2018-09" db="EMBL/GenBank/DDBJ databases">
        <title>Genomic investigation of the strawberry pathogen Phytophthora fragariae indicates pathogenicity is determined by transcriptional variation in three key races.</title>
        <authorList>
            <person name="Adams T.M."/>
            <person name="Armitage A.D."/>
            <person name="Sobczyk M.K."/>
            <person name="Bates H.J."/>
            <person name="Dunwell J.M."/>
            <person name="Nellist C.F."/>
            <person name="Harrison R.J."/>
        </authorList>
    </citation>
    <scope>NUCLEOTIDE SEQUENCE [LARGE SCALE GENOMIC DNA]</scope>
    <source>
        <strain evidence="3 4">SCRP249</strain>
    </source>
</reference>
<dbReference type="PANTHER" id="PTHR19303">
    <property type="entry name" value="TRANSPOSON"/>
    <property type="match status" value="1"/>
</dbReference>
<accession>A0A6A3JZ30</accession>
<feature type="domain" description="HTH CENPB-type" evidence="2">
    <location>
        <begin position="73"/>
        <end position="147"/>
    </location>
</feature>
<evidence type="ECO:0000313" key="3">
    <source>
        <dbReference type="EMBL" id="KAE8998568.1"/>
    </source>
</evidence>
<name>A0A6A3JZ30_9STRA</name>
<comment type="caution">
    <text evidence="3">The sequence shown here is derived from an EMBL/GenBank/DDBJ whole genome shotgun (WGS) entry which is preliminary data.</text>
</comment>
<dbReference type="Gene3D" id="1.10.10.60">
    <property type="entry name" value="Homeodomain-like"/>
    <property type="match status" value="1"/>
</dbReference>
<sequence length="570" mass="65502">MSAKKKRNSYSIGFKRSVAGEYKKGVNGFGFAALAAKHKIPSSSIVRKWVEQLGAMKDVAKDRQRSTRTMRRLPGAGRKPEYQQLEVQLHEWVEGRNKKGLRVKDKYIQLQALNIARGFEEQQYQRFKASTGWLDKFKTRYNLVSRRQTTTRTLPADAKSVCEEFIQKAQSLIEQHHIDPCNIINMDQVPRYFETEPNSTIATRGAREVILRKGGSHKRFTATFAITGDGKFLKPHVLFSKLKNKPKLGAISKDIMVDVNPTGMWNDRILLEHAEHVICGRAETRFYRQPVLYIIVSYGCHVNLFNEQNLRRYNIFVLLVPPNMTNLLQPLDVALNRSFQAFYNDRFDEYIGKALIDPTLQTKQGNPKVPHYRTVSQWVVDWIEMKDATDIKKAFRVCGLVKRQSFDVEDLHPPLRELLEASIDLDEWHRRYKALLDEEADLEEVCIDPPEWYPPEETKSSLHRCLRFSLAPSIADYTTLLTEFMAGLEDLTGLLDDDYIESIRNGTAEWGELEVFAASRLHRCSIEVKTLNDNCKVISEFTYTVPEATGKICLARVGPQFALHVAGMRI</sequence>
<dbReference type="GO" id="GO:0005634">
    <property type="term" value="C:nucleus"/>
    <property type="evidence" value="ECO:0007669"/>
    <property type="project" value="TreeGrafter"/>
</dbReference>
<dbReference type="PANTHER" id="PTHR19303:SF73">
    <property type="entry name" value="PROTEIN PDC2"/>
    <property type="match status" value="1"/>
</dbReference>
<dbReference type="EMBL" id="QXFV01001777">
    <property type="protein sequence ID" value="KAE8998568.1"/>
    <property type="molecule type" value="Genomic_DNA"/>
</dbReference>
<dbReference type="InterPro" id="IPR050863">
    <property type="entry name" value="CenT-Element_Derived"/>
</dbReference>
<organism evidence="3 4">
    <name type="scientific">Phytophthora rubi</name>
    <dbReference type="NCBI Taxonomy" id="129364"/>
    <lineage>
        <taxon>Eukaryota</taxon>
        <taxon>Sar</taxon>
        <taxon>Stramenopiles</taxon>
        <taxon>Oomycota</taxon>
        <taxon>Peronosporomycetes</taxon>
        <taxon>Peronosporales</taxon>
        <taxon>Peronosporaceae</taxon>
        <taxon>Phytophthora</taxon>
    </lineage>
</organism>
<dbReference type="SMART" id="SM00674">
    <property type="entry name" value="CENPB"/>
    <property type="match status" value="1"/>
</dbReference>
<dbReference type="Proteomes" id="UP000429607">
    <property type="component" value="Unassembled WGS sequence"/>
</dbReference>
<dbReference type="InterPro" id="IPR006600">
    <property type="entry name" value="HTH_CenpB_DNA-bd_dom"/>
</dbReference>